<dbReference type="GO" id="GO:0016787">
    <property type="term" value="F:hydrolase activity"/>
    <property type="evidence" value="ECO:0007669"/>
    <property type="project" value="UniProtKB-KW"/>
</dbReference>
<dbReference type="PANTHER" id="PTHR48081:SF8">
    <property type="entry name" value="ALPHA_BETA HYDROLASE FOLD-3 DOMAIN-CONTAINING PROTEIN-RELATED"/>
    <property type="match status" value="1"/>
</dbReference>
<evidence type="ECO:0000259" key="2">
    <source>
        <dbReference type="Pfam" id="PF07859"/>
    </source>
</evidence>
<evidence type="ECO:0000256" key="1">
    <source>
        <dbReference type="ARBA" id="ARBA00022801"/>
    </source>
</evidence>
<dbReference type="Pfam" id="PF07859">
    <property type="entry name" value="Abhydrolase_3"/>
    <property type="match status" value="1"/>
</dbReference>
<dbReference type="InterPro" id="IPR050300">
    <property type="entry name" value="GDXG_lipolytic_enzyme"/>
</dbReference>
<sequence>MKYKYELAPELVPVLKVYTSQPAPPQGTPLQEVFRSNLKMMAEQVGVKSTNELTVENKYFTNSEGIETQLRVFKPQKIGTSLPCVYWMHGGGTMSGLPEQEDSTLYQMALAIGCVIVSVNYRLTPEHPYPAPINDCYEGLVYVSENASLFNINPDKIAVGGGSAGGLLSTSCALLARKNKKPNLVHQSLTYPMLDHRGITESSKEITNVGVWDRDMNLYGFSCYLKNVKDNIPELAVPILVNDLSNLPPAFIAVGTMDVLRDEAIEYAQKLAASGVITELHIYPGMTHVFDALVPDSKAAKDFNAARISAFKRAFE</sequence>
<dbReference type="InterPro" id="IPR029058">
    <property type="entry name" value="AB_hydrolase_fold"/>
</dbReference>
<feature type="domain" description="Alpha/beta hydrolase fold-3" evidence="2">
    <location>
        <begin position="86"/>
        <end position="290"/>
    </location>
</feature>
<dbReference type="AlphaFoldDB" id="A0A317EX74"/>
<accession>A0A317EX74</accession>
<evidence type="ECO:0000313" key="3">
    <source>
        <dbReference type="EMBL" id="PWS30583.1"/>
    </source>
</evidence>
<reference evidence="4" key="1">
    <citation type="submission" date="2018-05" db="EMBL/GenBank/DDBJ databases">
        <title>Pedobacter paludis sp. nov., isolated from wetland soil.</title>
        <authorList>
            <person name="Zhang Y."/>
        </authorList>
    </citation>
    <scope>NUCLEOTIDE SEQUENCE [LARGE SCALE GENOMIC DNA]</scope>
    <source>
        <strain evidence="4">R-8</strain>
    </source>
</reference>
<gene>
    <name evidence="3" type="ORF">DF947_16740</name>
</gene>
<protein>
    <submittedName>
        <fullName evidence="3">Lipase</fullName>
    </submittedName>
</protein>
<dbReference type="RefSeq" id="WP_109931201.1">
    <property type="nucleotide sequence ID" value="NZ_QGNY01000006.1"/>
</dbReference>
<keyword evidence="4" id="KW-1185">Reference proteome</keyword>
<evidence type="ECO:0000313" key="4">
    <source>
        <dbReference type="Proteomes" id="UP000245391"/>
    </source>
</evidence>
<dbReference type="InterPro" id="IPR013094">
    <property type="entry name" value="AB_hydrolase_3"/>
</dbReference>
<dbReference type="SUPFAM" id="SSF53474">
    <property type="entry name" value="alpha/beta-Hydrolases"/>
    <property type="match status" value="1"/>
</dbReference>
<dbReference type="Gene3D" id="3.40.50.1820">
    <property type="entry name" value="alpha/beta hydrolase"/>
    <property type="match status" value="1"/>
</dbReference>
<comment type="caution">
    <text evidence="3">The sequence shown here is derived from an EMBL/GenBank/DDBJ whole genome shotgun (WGS) entry which is preliminary data.</text>
</comment>
<organism evidence="3 4">
    <name type="scientific">Pedobacter paludis</name>
    <dbReference type="NCBI Taxonomy" id="2203212"/>
    <lineage>
        <taxon>Bacteria</taxon>
        <taxon>Pseudomonadati</taxon>
        <taxon>Bacteroidota</taxon>
        <taxon>Sphingobacteriia</taxon>
        <taxon>Sphingobacteriales</taxon>
        <taxon>Sphingobacteriaceae</taxon>
        <taxon>Pedobacter</taxon>
    </lineage>
</organism>
<dbReference type="PANTHER" id="PTHR48081">
    <property type="entry name" value="AB HYDROLASE SUPERFAMILY PROTEIN C4A8.06C"/>
    <property type="match status" value="1"/>
</dbReference>
<dbReference type="EMBL" id="QGNY01000006">
    <property type="protein sequence ID" value="PWS30583.1"/>
    <property type="molecule type" value="Genomic_DNA"/>
</dbReference>
<proteinExistence type="predicted"/>
<name>A0A317EX74_9SPHI</name>
<dbReference type="OrthoDB" id="9815425at2"/>
<keyword evidence="1" id="KW-0378">Hydrolase</keyword>
<dbReference type="Proteomes" id="UP000245391">
    <property type="component" value="Unassembled WGS sequence"/>
</dbReference>